<reference evidence="2" key="1">
    <citation type="submission" date="2016-06" db="EMBL/GenBank/DDBJ databases">
        <title>Parallel loss of symbiosis genes in relatives of nitrogen-fixing non-legume Parasponia.</title>
        <authorList>
            <person name="Van Velzen R."/>
            <person name="Holmer R."/>
            <person name="Bu F."/>
            <person name="Rutten L."/>
            <person name="Van Zeijl A."/>
            <person name="Liu W."/>
            <person name="Santuari L."/>
            <person name="Cao Q."/>
            <person name="Sharma T."/>
            <person name="Shen D."/>
            <person name="Roswanjaya Y."/>
            <person name="Wardhani T."/>
            <person name="Kalhor M.S."/>
            <person name="Jansen J."/>
            <person name="Van den Hoogen J."/>
            <person name="Gungor B."/>
            <person name="Hartog M."/>
            <person name="Hontelez J."/>
            <person name="Verver J."/>
            <person name="Yang W.-C."/>
            <person name="Schijlen E."/>
            <person name="Repin R."/>
            <person name="Schilthuizen M."/>
            <person name="Schranz E."/>
            <person name="Heidstra R."/>
            <person name="Miyata K."/>
            <person name="Fedorova E."/>
            <person name="Kohlen W."/>
            <person name="Bisseling T."/>
            <person name="Smit S."/>
            <person name="Geurts R."/>
        </authorList>
    </citation>
    <scope>NUCLEOTIDE SEQUENCE [LARGE SCALE GENOMIC DNA]</scope>
    <source>
        <strain evidence="2">cv. WU1-14</strain>
    </source>
</reference>
<accession>A0A2P5DC42</accession>
<name>A0A2P5DC42_PARAD</name>
<keyword evidence="2" id="KW-1185">Reference proteome</keyword>
<sequence length="113" mass="12847">MTTSFKSDYFDFGGNLTYAQTFYDFNSNLTLTQMNLVITIGVSLNIRLKLKKDYREVVEPRSAINAVDVVVDDEIWALPYESRSEGIRLSEPKALIVEACFLKIKVDLTTVNN</sequence>
<gene>
    <name evidence="1" type="ORF">PanWU01x14_078850</name>
</gene>
<dbReference type="EMBL" id="JXTB01000048">
    <property type="protein sequence ID" value="PON70859.1"/>
    <property type="molecule type" value="Genomic_DNA"/>
</dbReference>
<proteinExistence type="predicted"/>
<comment type="caution">
    <text evidence="1">The sequence shown here is derived from an EMBL/GenBank/DDBJ whole genome shotgun (WGS) entry which is preliminary data.</text>
</comment>
<protein>
    <submittedName>
        <fullName evidence="1">Uncharacterized protein</fullName>
    </submittedName>
</protein>
<evidence type="ECO:0000313" key="2">
    <source>
        <dbReference type="Proteomes" id="UP000237105"/>
    </source>
</evidence>
<dbReference type="AlphaFoldDB" id="A0A2P5DC42"/>
<dbReference type="Proteomes" id="UP000237105">
    <property type="component" value="Unassembled WGS sequence"/>
</dbReference>
<evidence type="ECO:0000313" key="1">
    <source>
        <dbReference type="EMBL" id="PON70859.1"/>
    </source>
</evidence>
<organism evidence="1 2">
    <name type="scientific">Parasponia andersonii</name>
    <name type="common">Sponia andersonii</name>
    <dbReference type="NCBI Taxonomy" id="3476"/>
    <lineage>
        <taxon>Eukaryota</taxon>
        <taxon>Viridiplantae</taxon>
        <taxon>Streptophyta</taxon>
        <taxon>Embryophyta</taxon>
        <taxon>Tracheophyta</taxon>
        <taxon>Spermatophyta</taxon>
        <taxon>Magnoliopsida</taxon>
        <taxon>eudicotyledons</taxon>
        <taxon>Gunneridae</taxon>
        <taxon>Pentapetalae</taxon>
        <taxon>rosids</taxon>
        <taxon>fabids</taxon>
        <taxon>Rosales</taxon>
        <taxon>Cannabaceae</taxon>
        <taxon>Parasponia</taxon>
    </lineage>
</organism>